<proteinExistence type="inferred from homology"/>
<sequence length="549" mass="57431">MPQLLAIWTGLTPSRRVIVILATVAMFAAVLFLSRVATTPRMALLYSGLDSAAAGEVIRALDQTGIAYEVRGPAIYVDAGRRDSLRMTLASEGLPSNGAAGYELLDSLSGFGTTSQMFDAAYWRAKEGELARTILANPQFRSARVHIATPSARPFARNVRPAAAVTVGAAGGPLGPAQAKALRYLVASSVAGLMPADVSVIDANSGTVVTDDTTASFGGDADDRAAALKGRLERLLAARLGPGRAVVEVSIETETQSESIRERLIDPESRIAISSENEQRSTNSSETGGGAVTVASNLPEGAGASDRQSQRKETQTQERVNYEVSQTEREILRAPGAVKRLSVAVLVDGVAGRDEAGNPTWNPLPEAEIEALRELVASAAGFDDSRGDVITLKSMPFEPVEALGSGPGSSLLGDVSLDPLTLIQLAVLAAVALILGLFVVRPILAGSGRATPAGLPPPQRSGADSGDGQTWLDGEIDPDDGFAPGLPMATMTMNTLDPSAFTDSGFGGGGFGASDNDPVGRLRDLIEERREESVAILRGWMEERQETPS</sequence>
<evidence type="ECO:0000259" key="12">
    <source>
        <dbReference type="Pfam" id="PF01514"/>
    </source>
</evidence>
<evidence type="ECO:0000256" key="3">
    <source>
        <dbReference type="ARBA" id="ARBA00007971"/>
    </source>
</evidence>
<name>A0A4R1Z0H6_9RHOB</name>
<evidence type="ECO:0000256" key="9">
    <source>
        <dbReference type="PIRNR" id="PIRNR004862"/>
    </source>
</evidence>
<dbReference type="Gene3D" id="3.30.300.30">
    <property type="match status" value="1"/>
</dbReference>
<dbReference type="Pfam" id="PF01514">
    <property type="entry name" value="YscJ_FliF"/>
    <property type="match status" value="1"/>
</dbReference>
<keyword evidence="6 11" id="KW-1133">Transmembrane helix</keyword>
<keyword evidence="8 9" id="KW-0975">Bacterial flagellum</keyword>
<dbReference type="InterPro" id="IPR043427">
    <property type="entry name" value="YscJ/FliF"/>
</dbReference>
<dbReference type="PRINTS" id="PR01009">
    <property type="entry name" value="FLGMRINGFLIF"/>
</dbReference>
<feature type="transmembrane region" description="Helical" evidence="11">
    <location>
        <begin position="17"/>
        <end position="37"/>
    </location>
</feature>
<evidence type="ECO:0000256" key="1">
    <source>
        <dbReference type="ARBA" id="ARBA00004117"/>
    </source>
</evidence>
<keyword evidence="15" id="KW-1185">Reference proteome</keyword>
<evidence type="ECO:0000256" key="5">
    <source>
        <dbReference type="ARBA" id="ARBA00022692"/>
    </source>
</evidence>
<keyword evidence="14" id="KW-0969">Cilium</keyword>
<keyword evidence="14" id="KW-0966">Cell projection</keyword>
<dbReference type="RefSeq" id="WP_132693578.1">
    <property type="nucleotide sequence ID" value="NZ_SLVM01000003.1"/>
</dbReference>
<dbReference type="InterPro" id="IPR006182">
    <property type="entry name" value="FliF_N_dom"/>
</dbReference>
<dbReference type="GO" id="GO:0005886">
    <property type="term" value="C:plasma membrane"/>
    <property type="evidence" value="ECO:0007669"/>
    <property type="project" value="UniProtKB-SubCell"/>
</dbReference>
<dbReference type="AlphaFoldDB" id="A0A4R1Z0H6"/>
<dbReference type="InterPro" id="IPR045851">
    <property type="entry name" value="AMP-bd_C_sf"/>
</dbReference>
<evidence type="ECO:0000256" key="7">
    <source>
        <dbReference type="ARBA" id="ARBA00023136"/>
    </source>
</evidence>
<dbReference type="GO" id="GO:0003774">
    <property type="term" value="F:cytoskeletal motor activity"/>
    <property type="evidence" value="ECO:0007669"/>
    <property type="project" value="InterPro"/>
</dbReference>
<dbReference type="Proteomes" id="UP000295277">
    <property type="component" value="Unassembled WGS sequence"/>
</dbReference>
<keyword evidence="14" id="KW-0282">Flagellum</keyword>
<protein>
    <recommendedName>
        <fullName evidence="9">Flagellar M-ring protein</fullName>
    </recommendedName>
</protein>
<dbReference type="Pfam" id="PF08345">
    <property type="entry name" value="YscJ_FliF_C"/>
    <property type="match status" value="1"/>
</dbReference>
<dbReference type="PANTHER" id="PTHR30046:SF0">
    <property type="entry name" value="FLAGELLAR M-RING PROTEIN"/>
    <property type="match status" value="1"/>
</dbReference>
<evidence type="ECO:0000256" key="10">
    <source>
        <dbReference type="SAM" id="MobiDB-lite"/>
    </source>
</evidence>
<evidence type="ECO:0000259" key="13">
    <source>
        <dbReference type="Pfam" id="PF08345"/>
    </source>
</evidence>
<dbReference type="GO" id="GO:0071973">
    <property type="term" value="P:bacterial-type flagellum-dependent cell motility"/>
    <property type="evidence" value="ECO:0007669"/>
    <property type="project" value="InterPro"/>
</dbReference>
<feature type="region of interest" description="Disordered" evidence="10">
    <location>
        <begin position="449"/>
        <end position="478"/>
    </location>
</feature>
<reference evidence="14 15" key="1">
    <citation type="submission" date="2019-03" db="EMBL/GenBank/DDBJ databases">
        <title>Genomic Encyclopedia of Type Strains, Phase IV (KMG-IV): sequencing the most valuable type-strain genomes for metagenomic binning, comparative biology and taxonomic classification.</title>
        <authorList>
            <person name="Goeker M."/>
        </authorList>
    </citation>
    <scope>NUCLEOTIDE SEQUENCE [LARGE SCALE GENOMIC DNA]</scope>
    <source>
        <strain evidence="14 15">DSM 21153</strain>
    </source>
</reference>
<dbReference type="InterPro" id="IPR013556">
    <property type="entry name" value="Flag_M-ring_C"/>
</dbReference>
<comment type="similarity">
    <text evidence="3 9">Belongs to the FliF family.</text>
</comment>
<feature type="region of interest" description="Disordered" evidence="10">
    <location>
        <begin position="256"/>
        <end position="324"/>
    </location>
</feature>
<organism evidence="14 15">
    <name type="scientific">Rhodovulum steppense</name>
    <dbReference type="NCBI Taxonomy" id="540251"/>
    <lineage>
        <taxon>Bacteria</taxon>
        <taxon>Pseudomonadati</taxon>
        <taxon>Pseudomonadota</taxon>
        <taxon>Alphaproteobacteria</taxon>
        <taxon>Rhodobacterales</taxon>
        <taxon>Paracoccaceae</taxon>
        <taxon>Rhodovulum</taxon>
    </lineage>
</organism>
<keyword evidence="5 11" id="KW-0812">Transmembrane</keyword>
<dbReference type="EMBL" id="SLVM01000003">
    <property type="protein sequence ID" value="TCM87072.1"/>
    <property type="molecule type" value="Genomic_DNA"/>
</dbReference>
<dbReference type="InterPro" id="IPR000067">
    <property type="entry name" value="FlgMring_FliF"/>
</dbReference>
<feature type="compositionally biased region" description="Basic and acidic residues" evidence="10">
    <location>
        <begin position="259"/>
        <end position="269"/>
    </location>
</feature>
<dbReference type="NCBIfam" id="TIGR00206">
    <property type="entry name" value="fliF"/>
    <property type="match status" value="1"/>
</dbReference>
<keyword evidence="7 11" id="KW-0472">Membrane</keyword>
<feature type="domain" description="Flagellar M-ring C-terminal" evidence="13">
    <location>
        <begin position="236"/>
        <end position="397"/>
    </location>
</feature>
<feature type="compositionally biased region" description="Polar residues" evidence="10">
    <location>
        <begin position="272"/>
        <end position="286"/>
    </location>
</feature>
<feature type="domain" description="Flagellar M-ring N-terminal" evidence="12">
    <location>
        <begin position="38"/>
        <end position="205"/>
    </location>
</feature>
<evidence type="ECO:0000256" key="2">
    <source>
        <dbReference type="ARBA" id="ARBA00004651"/>
    </source>
</evidence>
<evidence type="ECO:0000313" key="14">
    <source>
        <dbReference type="EMBL" id="TCM87072.1"/>
    </source>
</evidence>
<dbReference type="PIRSF" id="PIRSF004862">
    <property type="entry name" value="FliF"/>
    <property type="match status" value="1"/>
</dbReference>
<evidence type="ECO:0000256" key="4">
    <source>
        <dbReference type="ARBA" id="ARBA00022475"/>
    </source>
</evidence>
<evidence type="ECO:0000256" key="6">
    <source>
        <dbReference type="ARBA" id="ARBA00022989"/>
    </source>
</evidence>
<comment type="subcellular location">
    <subcellularLocation>
        <location evidence="1 9">Bacterial flagellum basal body</location>
    </subcellularLocation>
    <subcellularLocation>
        <location evidence="2">Cell membrane</location>
        <topology evidence="2">Multi-pass membrane protein</topology>
    </subcellularLocation>
</comment>
<keyword evidence="4" id="KW-1003">Cell membrane</keyword>
<comment type="function">
    <text evidence="9">The M ring may be actively involved in energy transduction.</text>
</comment>
<dbReference type="GO" id="GO:0009431">
    <property type="term" value="C:bacterial-type flagellum basal body, MS ring"/>
    <property type="evidence" value="ECO:0007669"/>
    <property type="project" value="InterPro"/>
</dbReference>
<comment type="caution">
    <text evidence="14">The sequence shown here is derived from an EMBL/GenBank/DDBJ whole genome shotgun (WGS) entry which is preliminary data.</text>
</comment>
<evidence type="ECO:0000313" key="15">
    <source>
        <dbReference type="Proteomes" id="UP000295277"/>
    </source>
</evidence>
<dbReference type="OrthoDB" id="9807026at2"/>
<gene>
    <name evidence="14" type="ORF">EV216_103150</name>
</gene>
<feature type="transmembrane region" description="Helical" evidence="11">
    <location>
        <begin position="420"/>
        <end position="440"/>
    </location>
</feature>
<evidence type="ECO:0000256" key="11">
    <source>
        <dbReference type="SAM" id="Phobius"/>
    </source>
</evidence>
<dbReference type="PANTHER" id="PTHR30046">
    <property type="entry name" value="FLAGELLAR M-RING PROTEIN"/>
    <property type="match status" value="1"/>
</dbReference>
<evidence type="ECO:0000256" key="8">
    <source>
        <dbReference type="ARBA" id="ARBA00023143"/>
    </source>
</evidence>
<accession>A0A4R1Z0H6</accession>